<dbReference type="AlphaFoldDB" id="A0ABD1S145"/>
<proteinExistence type="predicted"/>
<reference evidence="3" key="1">
    <citation type="submission" date="2024-07" db="EMBL/GenBank/DDBJ databases">
        <title>Two chromosome-level genome assemblies of Korean endemic species Abeliophyllum distichum and Forsythia ovata (Oleaceae).</title>
        <authorList>
            <person name="Jang H."/>
        </authorList>
    </citation>
    <scope>NUCLEOTIDE SEQUENCE [LARGE SCALE GENOMIC DNA]</scope>
</reference>
<gene>
    <name evidence="2" type="ORF">Fot_37676</name>
</gene>
<dbReference type="Pfam" id="PF00407">
    <property type="entry name" value="Bet_v_1"/>
    <property type="match status" value="1"/>
</dbReference>
<feature type="domain" description="Bet v I/Major latex protein" evidence="1">
    <location>
        <begin position="6"/>
        <end position="103"/>
    </location>
</feature>
<accession>A0ABD1S145</accession>
<evidence type="ECO:0000313" key="3">
    <source>
        <dbReference type="Proteomes" id="UP001604277"/>
    </source>
</evidence>
<protein>
    <submittedName>
        <fullName evidence="2">MLP-like protein</fullName>
    </submittedName>
</protein>
<evidence type="ECO:0000313" key="2">
    <source>
        <dbReference type="EMBL" id="KAL2493919.1"/>
    </source>
</evidence>
<organism evidence="2 3">
    <name type="scientific">Forsythia ovata</name>
    <dbReference type="NCBI Taxonomy" id="205694"/>
    <lineage>
        <taxon>Eukaryota</taxon>
        <taxon>Viridiplantae</taxon>
        <taxon>Streptophyta</taxon>
        <taxon>Embryophyta</taxon>
        <taxon>Tracheophyta</taxon>
        <taxon>Spermatophyta</taxon>
        <taxon>Magnoliopsida</taxon>
        <taxon>eudicotyledons</taxon>
        <taxon>Gunneridae</taxon>
        <taxon>Pentapetalae</taxon>
        <taxon>asterids</taxon>
        <taxon>lamiids</taxon>
        <taxon>Lamiales</taxon>
        <taxon>Oleaceae</taxon>
        <taxon>Forsythieae</taxon>
        <taxon>Forsythia</taxon>
    </lineage>
</organism>
<evidence type="ECO:0000259" key="1">
    <source>
        <dbReference type="Pfam" id="PF00407"/>
    </source>
</evidence>
<comment type="caution">
    <text evidence="2">The sequence shown here is derived from an EMBL/GenBank/DDBJ whole genome shotgun (WGS) entry which is preliminary data.</text>
</comment>
<dbReference type="EMBL" id="JBFOLJ010000011">
    <property type="protein sequence ID" value="KAL2493919.1"/>
    <property type="molecule type" value="Genomic_DNA"/>
</dbReference>
<dbReference type="InterPro" id="IPR023393">
    <property type="entry name" value="START-like_dom_sf"/>
</dbReference>
<name>A0ABD1S145_9LAMI</name>
<keyword evidence="3" id="KW-1185">Reference proteome</keyword>
<dbReference type="SUPFAM" id="SSF55961">
    <property type="entry name" value="Bet v1-like"/>
    <property type="match status" value="1"/>
</dbReference>
<dbReference type="Proteomes" id="UP001604277">
    <property type="component" value="Unassembled WGS sequence"/>
</dbReference>
<dbReference type="InterPro" id="IPR000916">
    <property type="entry name" value="Bet_v_I/MLP"/>
</dbReference>
<sequence>MLDSAQYIEGDGSSGSLRLLKFGPVFSNYVKESTELIEIVEHGRSVTYRVTDGDLIKMYDPYRVNFSFIPIKGNEREKCIAQWRTEFVPLTPKMPPPIEARDAAISFLRCFDNFHQTIVKPESSAVYKSLVSKRDVQSGGLR</sequence>
<dbReference type="Gene3D" id="3.30.530.20">
    <property type="match status" value="1"/>
</dbReference>